<comment type="caution">
    <text evidence="2">The sequence shown here is derived from an EMBL/GenBank/DDBJ whole genome shotgun (WGS) entry which is preliminary data.</text>
</comment>
<dbReference type="InterPro" id="IPR045341">
    <property type="entry name" value="DUF6532"/>
</dbReference>
<sequence length="212" mass="24591">MDPSPDEAKLIYDWIAQTQGDVHNIFVAHLDRWHKFVPCSNSNDAIKNSNRELYKRLTTKNAYIYKEPDNLQRGMYRHASITFAIKKCGLYSKHSLGVTMRKYFNKDGALPHEVIALVATAKRYTLDQWETGMAVSGKDGIKFTESKYAAWYRAHLRNLLEWEDYAKTQNNSCYQFRQQLLTDALEHAGVTVEIIDERIEGFSIAQFAREDE</sequence>
<dbReference type="AlphaFoldDB" id="A0A4V3X9N1"/>
<organism evidence="2 3">
    <name type="scientific">Hermanssonia centrifuga</name>
    <dbReference type="NCBI Taxonomy" id="98765"/>
    <lineage>
        <taxon>Eukaryota</taxon>
        <taxon>Fungi</taxon>
        <taxon>Dikarya</taxon>
        <taxon>Basidiomycota</taxon>
        <taxon>Agaricomycotina</taxon>
        <taxon>Agaricomycetes</taxon>
        <taxon>Polyporales</taxon>
        <taxon>Meruliaceae</taxon>
        <taxon>Hermanssonia</taxon>
    </lineage>
</organism>
<dbReference type="Pfam" id="PF20149">
    <property type="entry name" value="DUF6532"/>
    <property type="match status" value="1"/>
</dbReference>
<feature type="domain" description="DUF6532" evidence="1">
    <location>
        <begin position="7"/>
        <end position="162"/>
    </location>
</feature>
<reference evidence="2 3" key="1">
    <citation type="submission" date="2019-02" db="EMBL/GenBank/DDBJ databases">
        <title>Genome sequencing of the rare red list fungi Phlebia centrifuga.</title>
        <authorList>
            <person name="Buettner E."/>
            <person name="Kellner H."/>
        </authorList>
    </citation>
    <scope>NUCLEOTIDE SEQUENCE [LARGE SCALE GENOMIC DNA]</scope>
    <source>
        <strain evidence="2 3">DSM 108282</strain>
    </source>
</reference>
<accession>A0A4V3X9N1</accession>
<dbReference type="EMBL" id="SGPJ01000393">
    <property type="protein sequence ID" value="THG94812.1"/>
    <property type="molecule type" value="Genomic_DNA"/>
</dbReference>
<proteinExistence type="predicted"/>
<evidence type="ECO:0000313" key="2">
    <source>
        <dbReference type="EMBL" id="THG94812.1"/>
    </source>
</evidence>
<evidence type="ECO:0000313" key="3">
    <source>
        <dbReference type="Proteomes" id="UP000309038"/>
    </source>
</evidence>
<evidence type="ECO:0000259" key="1">
    <source>
        <dbReference type="Pfam" id="PF20149"/>
    </source>
</evidence>
<name>A0A4V3X9N1_9APHY</name>
<protein>
    <recommendedName>
        <fullName evidence="1">DUF6532 domain-containing protein</fullName>
    </recommendedName>
</protein>
<gene>
    <name evidence="2" type="ORF">EW026_g6729</name>
</gene>
<keyword evidence="3" id="KW-1185">Reference proteome</keyword>
<dbReference type="Proteomes" id="UP000309038">
    <property type="component" value="Unassembled WGS sequence"/>
</dbReference>